<evidence type="ECO:0000313" key="6">
    <source>
        <dbReference type="EMBL" id="MEC4721793.1"/>
    </source>
</evidence>
<dbReference type="PANTHER" id="PTHR24421:SF59">
    <property type="entry name" value="OXYGEN SENSOR HISTIDINE KINASE NREB"/>
    <property type="match status" value="1"/>
</dbReference>
<comment type="caution">
    <text evidence="6">The sequence shown here is derived from an EMBL/GenBank/DDBJ whole genome shotgun (WGS) entry which is preliminary data.</text>
</comment>
<dbReference type="SMART" id="SM00387">
    <property type="entry name" value="HATPase_c"/>
    <property type="match status" value="1"/>
</dbReference>
<dbReference type="Pfam" id="PF07730">
    <property type="entry name" value="HisKA_3"/>
    <property type="match status" value="1"/>
</dbReference>
<name>A0ABU6JDR4_9BURK</name>
<feature type="domain" description="Histidine kinase" evidence="4">
    <location>
        <begin position="395"/>
        <end position="484"/>
    </location>
</feature>
<dbReference type="CDD" id="cd00130">
    <property type="entry name" value="PAS"/>
    <property type="match status" value="2"/>
</dbReference>
<dbReference type="InterPro" id="IPR003594">
    <property type="entry name" value="HATPase_dom"/>
</dbReference>
<keyword evidence="7" id="KW-1185">Reference proteome</keyword>
<evidence type="ECO:0000256" key="1">
    <source>
        <dbReference type="ARBA" id="ARBA00022679"/>
    </source>
</evidence>
<reference evidence="6 7" key="1">
    <citation type="submission" date="2023-10" db="EMBL/GenBank/DDBJ databases">
        <title>Noviherbaspirillum sp. CPCC 100848 genome assembly.</title>
        <authorList>
            <person name="Li X.Y."/>
            <person name="Fang X.M."/>
        </authorList>
    </citation>
    <scope>NUCLEOTIDE SEQUENCE [LARGE SCALE GENOMIC DNA]</scope>
    <source>
        <strain evidence="6 7">CPCC 100848</strain>
    </source>
</reference>
<dbReference type="PROSITE" id="PS50109">
    <property type="entry name" value="HIS_KIN"/>
    <property type="match status" value="1"/>
</dbReference>
<dbReference type="NCBIfam" id="TIGR00229">
    <property type="entry name" value="sensory_box"/>
    <property type="match status" value="1"/>
</dbReference>
<evidence type="ECO:0000313" key="7">
    <source>
        <dbReference type="Proteomes" id="UP001352263"/>
    </source>
</evidence>
<dbReference type="Pfam" id="PF02518">
    <property type="entry name" value="HATPase_c"/>
    <property type="match status" value="1"/>
</dbReference>
<dbReference type="Pfam" id="PF13426">
    <property type="entry name" value="PAS_9"/>
    <property type="match status" value="1"/>
</dbReference>
<dbReference type="SMART" id="SM00091">
    <property type="entry name" value="PAS"/>
    <property type="match status" value="2"/>
</dbReference>
<dbReference type="CDD" id="cd16917">
    <property type="entry name" value="HATPase_UhpB-NarQ-NarX-like"/>
    <property type="match status" value="1"/>
</dbReference>
<protein>
    <submittedName>
        <fullName evidence="6">Histidine kinase</fullName>
    </submittedName>
</protein>
<dbReference type="InterPro" id="IPR035965">
    <property type="entry name" value="PAS-like_dom_sf"/>
</dbReference>
<accession>A0ABU6JDR4</accession>
<evidence type="ECO:0000259" key="4">
    <source>
        <dbReference type="PROSITE" id="PS50109"/>
    </source>
</evidence>
<dbReference type="InterPro" id="IPR050482">
    <property type="entry name" value="Sensor_HK_TwoCompSys"/>
</dbReference>
<dbReference type="PANTHER" id="PTHR24421">
    <property type="entry name" value="NITRATE/NITRITE SENSOR PROTEIN NARX-RELATED"/>
    <property type="match status" value="1"/>
</dbReference>
<dbReference type="InterPro" id="IPR000014">
    <property type="entry name" value="PAS"/>
</dbReference>
<keyword evidence="2 6" id="KW-0418">Kinase</keyword>
<evidence type="ECO:0000259" key="5">
    <source>
        <dbReference type="PROSITE" id="PS50112"/>
    </source>
</evidence>
<evidence type="ECO:0000256" key="2">
    <source>
        <dbReference type="ARBA" id="ARBA00022777"/>
    </source>
</evidence>
<dbReference type="Gene3D" id="3.30.450.20">
    <property type="entry name" value="PAS domain"/>
    <property type="match status" value="2"/>
</dbReference>
<dbReference type="Proteomes" id="UP001352263">
    <property type="component" value="Unassembled WGS sequence"/>
</dbReference>
<organism evidence="6 7">
    <name type="scientific">Noviherbaspirillum album</name>
    <dbReference type="NCBI Taxonomy" id="3080276"/>
    <lineage>
        <taxon>Bacteria</taxon>
        <taxon>Pseudomonadati</taxon>
        <taxon>Pseudomonadota</taxon>
        <taxon>Betaproteobacteria</taxon>
        <taxon>Burkholderiales</taxon>
        <taxon>Oxalobacteraceae</taxon>
        <taxon>Noviherbaspirillum</taxon>
    </lineage>
</organism>
<keyword evidence="1" id="KW-0808">Transferase</keyword>
<evidence type="ECO:0000256" key="3">
    <source>
        <dbReference type="ARBA" id="ARBA00023012"/>
    </source>
</evidence>
<dbReference type="InterPro" id="IPR011712">
    <property type="entry name" value="Sig_transdc_His_kin_sub3_dim/P"/>
</dbReference>
<dbReference type="InterPro" id="IPR036890">
    <property type="entry name" value="HATPase_C_sf"/>
</dbReference>
<gene>
    <name evidence="6" type="ORF">RY831_21725</name>
</gene>
<dbReference type="SUPFAM" id="SSF55874">
    <property type="entry name" value="ATPase domain of HSP90 chaperone/DNA topoisomerase II/histidine kinase"/>
    <property type="match status" value="1"/>
</dbReference>
<dbReference type="InterPro" id="IPR005467">
    <property type="entry name" value="His_kinase_dom"/>
</dbReference>
<dbReference type="Gene3D" id="1.20.5.1930">
    <property type="match status" value="1"/>
</dbReference>
<feature type="domain" description="PAS" evidence="5">
    <location>
        <begin position="148"/>
        <end position="206"/>
    </location>
</feature>
<dbReference type="PROSITE" id="PS50112">
    <property type="entry name" value="PAS"/>
    <property type="match status" value="1"/>
</dbReference>
<dbReference type="EMBL" id="JAWIIV010000022">
    <property type="protein sequence ID" value="MEC4721793.1"/>
    <property type="molecule type" value="Genomic_DNA"/>
</dbReference>
<keyword evidence="3" id="KW-0902">Two-component regulatory system</keyword>
<sequence>MMLQAEWLPIVMQGSFSEIYVADCRTLRLLHVNRAACENLGYTASDLEGLHLFDIARALSLDAFDRLVLPLHAGRAPHVDLETIHTRKNASSYPVELRFFHCASGVEPAYIAIGNDLSARLASADALSASETRFHAIASNTPGLVYQFQLRRDGSIAFPYLSEGCHALLGISADKLRADSALFLQLILPEDRPSYLESMQQSASDMKAWNWEGRIWVEQWHDIKWINLRSTPRTLSDDGDHGDRGVQWEGIMTNITAGKLEQEEIRRSRAQLAELSAHVETVKEKERTRIAREIHDDIGGNLTAIKMAVARIRNSLPADETNLAEKTDYVDSLVDRTIEAIHRVSADLRPGILDFGIVAAIEWQAREFEKNAGIPCAFWSSKKDISLHSDQATALFRIFQEALTNIAKHAGATRVTVRLLLTNRSVKLLIADNGRGIAEADRMKPKSFGIRGMMERASALGGQLTVSNAANGGTELALRIPLAQEQE</sequence>
<proteinExistence type="predicted"/>
<dbReference type="GO" id="GO:0016301">
    <property type="term" value="F:kinase activity"/>
    <property type="evidence" value="ECO:0007669"/>
    <property type="project" value="UniProtKB-KW"/>
</dbReference>
<dbReference type="SUPFAM" id="SSF55785">
    <property type="entry name" value="PYP-like sensor domain (PAS domain)"/>
    <property type="match status" value="2"/>
</dbReference>
<dbReference type="Gene3D" id="3.30.565.10">
    <property type="entry name" value="Histidine kinase-like ATPase, C-terminal domain"/>
    <property type="match status" value="1"/>
</dbReference>
<dbReference type="RefSeq" id="WP_326508480.1">
    <property type="nucleotide sequence ID" value="NZ_JAWIIV010000022.1"/>
</dbReference>